<dbReference type="Proteomes" id="UP001486888">
    <property type="component" value="Chromosome"/>
</dbReference>
<accession>A0AAU6WGT4</accession>
<keyword evidence="1" id="KW-0812">Transmembrane</keyword>
<name>A0AAU6WGT4_9MICC</name>
<evidence type="ECO:0000313" key="3">
    <source>
        <dbReference type="EMBL" id="XAO46909.1"/>
    </source>
</evidence>
<dbReference type="RefSeq" id="WP_058255168.1">
    <property type="nucleotide sequence ID" value="NZ_CP125942.1"/>
</dbReference>
<dbReference type="InterPro" id="IPR018392">
    <property type="entry name" value="LysM"/>
</dbReference>
<dbReference type="Gene3D" id="3.10.350.10">
    <property type="entry name" value="LysM domain"/>
    <property type="match status" value="1"/>
</dbReference>
<evidence type="ECO:0000256" key="1">
    <source>
        <dbReference type="SAM" id="Phobius"/>
    </source>
</evidence>
<organism evidence="3 4">
    <name type="scientific">Glutamicibacter ectropisis</name>
    <dbReference type="NCBI Taxonomy" id="3046593"/>
    <lineage>
        <taxon>Bacteria</taxon>
        <taxon>Bacillati</taxon>
        <taxon>Actinomycetota</taxon>
        <taxon>Actinomycetes</taxon>
        <taxon>Micrococcales</taxon>
        <taxon>Micrococcaceae</taxon>
        <taxon>Glutamicibacter</taxon>
    </lineage>
</organism>
<feature type="transmembrane region" description="Helical" evidence="1">
    <location>
        <begin position="24"/>
        <end position="47"/>
    </location>
</feature>
<reference evidence="3 4" key="1">
    <citation type="submission" date="2023-05" db="EMBL/GenBank/DDBJ databases">
        <title>Glutamicibacter sp. B1, complete genome.</title>
        <authorList>
            <person name="Long Y.H."/>
            <person name="Fang T."/>
            <person name="Li X.Y."/>
        </authorList>
    </citation>
    <scope>NUCLEOTIDE SEQUENCE [LARGE SCALE GENOMIC DNA]</scope>
    <source>
        <strain evidence="3 4">B1</strain>
    </source>
</reference>
<keyword evidence="1" id="KW-1133">Transmembrane helix</keyword>
<keyword evidence="1" id="KW-0472">Membrane</keyword>
<keyword evidence="4" id="KW-1185">Reference proteome</keyword>
<feature type="domain" description="LysM" evidence="2">
    <location>
        <begin position="63"/>
        <end position="112"/>
    </location>
</feature>
<dbReference type="InterPro" id="IPR036779">
    <property type="entry name" value="LysM_dom_sf"/>
</dbReference>
<dbReference type="PROSITE" id="PS51782">
    <property type="entry name" value="LYSM"/>
    <property type="match status" value="1"/>
</dbReference>
<dbReference type="SUPFAM" id="SSF54106">
    <property type="entry name" value="LysM domain"/>
    <property type="match status" value="1"/>
</dbReference>
<evidence type="ECO:0000313" key="4">
    <source>
        <dbReference type="Proteomes" id="UP001486888"/>
    </source>
</evidence>
<dbReference type="EMBL" id="CP125942">
    <property type="protein sequence ID" value="XAO46909.1"/>
    <property type="molecule type" value="Genomic_DNA"/>
</dbReference>
<gene>
    <name evidence="3" type="ORF">QMQ05_05115</name>
</gene>
<evidence type="ECO:0000259" key="2">
    <source>
        <dbReference type="PROSITE" id="PS51782"/>
    </source>
</evidence>
<dbReference type="KEGG" id="gey:QMQ05_05115"/>
<dbReference type="Pfam" id="PF01476">
    <property type="entry name" value="LysM"/>
    <property type="match status" value="1"/>
</dbReference>
<sequence>MATIALDSNQSQTPMKIRINRRGWAILVGVPVFVLTVIAAFLVSMFASDAHASSDLPTGVETVDVTVIPGDTVWSLAKEYAHGYDITSAVNHISELNSLSGSEIRVGDSLSIPVLAE</sequence>
<protein>
    <submittedName>
        <fullName evidence="3">LysM peptidoglycan-binding domain-containing protein</fullName>
    </submittedName>
</protein>
<proteinExistence type="predicted"/>
<dbReference type="AlphaFoldDB" id="A0AAU6WGT4"/>